<reference evidence="1" key="1">
    <citation type="submission" date="2014-11" db="EMBL/GenBank/DDBJ databases">
        <authorList>
            <person name="Amaro Gonzalez C."/>
        </authorList>
    </citation>
    <scope>NUCLEOTIDE SEQUENCE</scope>
</reference>
<dbReference type="AlphaFoldDB" id="A0A0E9RKU7"/>
<dbReference type="EMBL" id="GBXM01074003">
    <property type="protein sequence ID" value="JAH34574.1"/>
    <property type="molecule type" value="Transcribed_RNA"/>
</dbReference>
<protein>
    <submittedName>
        <fullName evidence="1">Uncharacterized protein</fullName>
    </submittedName>
</protein>
<name>A0A0E9RKU7_ANGAN</name>
<reference evidence="1" key="2">
    <citation type="journal article" date="2015" name="Fish Shellfish Immunol.">
        <title>Early steps in the European eel (Anguilla anguilla)-Vibrio vulnificus interaction in the gills: Role of the RtxA13 toxin.</title>
        <authorList>
            <person name="Callol A."/>
            <person name="Pajuelo D."/>
            <person name="Ebbesson L."/>
            <person name="Teles M."/>
            <person name="MacKenzie S."/>
            <person name="Amaro C."/>
        </authorList>
    </citation>
    <scope>NUCLEOTIDE SEQUENCE</scope>
</reference>
<sequence>MINRNMIYVLAFLNPNIQFHAS</sequence>
<dbReference type="EMBL" id="GBXM01084479">
    <property type="protein sequence ID" value="JAH24098.1"/>
    <property type="molecule type" value="Transcribed_RNA"/>
</dbReference>
<organism evidence="1">
    <name type="scientific">Anguilla anguilla</name>
    <name type="common">European freshwater eel</name>
    <name type="synonym">Muraena anguilla</name>
    <dbReference type="NCBI Taxonomy" id="7936"/>
    <lineage>
        <taxon>Eukaryota</taxon>
        <taxon>Metazoa</taxon>
        <taxon>Chordata</taxon>
        <taxon>Craniata</taxon>
        <taxon>Vertebrata</taxon>
        <taxon>Euteleostomi</taxon>
        <taxon>Actinopterygii</taxon>
        <taxon>Neopterygii</taxon>
        <taxon>Teleostei</taxon>
        <taxon>Anguilliformes</taxon>
        <taxon>Anguillidae</taxon>
        <taxon>Anguilla</taxon>
    </lineage>
</organism>
<dbReference type="EMBL" id="GBXM01079487">
    <property type="protein sequence ID" value="JAH29090.1"/>
    <property type="molecule type" value="Transcribed_RNA"/>
</dbReference>
<proteinExistence type="predicted"/>
<accession>A0A0E9RKU7</accession>
<evidence type="ECO:0000313" key="1">
    <source>
        <dbReference type="EMBL" id="JAH29090.1"/>
    </source>
</evidence>